<dbReference type="InterPro" id="IPR008271">
    <property type="entry name" value="Ser/Thr_kinase_AS"/>
</dbReference>
<dbReference type="InterPro" id="IPR017892">
    <property type="entry name" value="Pkinase_C"/>
</dbReference>
<evidence type="ECO:0000256" key="11">
    <source>
        <dbReference type="PROSITE-ProRule" id="PRU10141"/>
    </source>
</evidence>
<dbReference type="InParanoid" id="A0A2V0NPZ9"/>
<evidence type="ECO:0000256" key="4">
    <source>
        <dbReference type="ARBA" id="ARBA00022553"/>
    </source>
</evidence>
<protein>
    <recommendedName>
        <fullName evidence="2">non-specific serine/threonine protein kinase</fullName>
        <ecNumber evidence="2">2.7.11.1</ecNumber>
    </recommendedName>
</protein>
<organism evidence="16 17">
    <name type="scientific">Raphidocelis subcapitata</name>
    <dbReference type="NCBI Taxonomy" id="307507"/>
    <lineage>
        <taxon>Eukaryota</taxon>
        <taxon>Viridiplantae</taxon>
        <taxon>Chlorophyta</taxon>
        <taxon>core chlorophytes</taxon>
        <taxon>Chlorophyceae</taxon>
        <taxon>CS clade</taxon>
        <taxon>Sphaeropleales</taxon>
        <taxon>Selenastraceae</taxon>
        <taxon>Raphidocelis</taxon>
    </lineage>
</organism>
<dbReference type="EMBL" id="BDRX01000001">
    <property type="protein sequence ID" value="GBF87593.1"/>
    <property type="molecule type" value="Genomic_DNA"/>
</dbReference>
<dbReference type="AlphaFoldDB" id="A0A2V0NPZ9"/>
<feature type="compositionally biased region" description="Gly residues" evidence="13">
    <location>
        <begin position="448"/>
        <end position="465"/>
    </location>
</feature>
<dbReference type="CDD" id="cd21742">
    <property type="entry name" value="MobB_NDR_LATS-like"/>
    <property type="match status" value="1"/>
</dbReference>
<evidence type="ECO:0000256" key="13">
    <source>
        <dbReference type="SAM" id="MobiDB-lite"/>
    </source>
</evidence>
<dbReference type="Pfam" id="PF00433">
    <property type="entry name" value="Pkinase_C"/>
    <property type="match status" value="1"/>
</dbReference>
<dbReference type="GO" id="GO:0004674">
    <property type="term" value="F:protein serine/threonine kinase activity"/>
    <property type="evidence" value="ECO:0007669"/>
    <property type="project" value="UniProtKB-KW"/>
</dbReference>
<dbReference type="InterPro" id="IPR050839">
    <property type="entry name" value="Rho-assoc_Ser/Thr_Kinase"/>
</dbReference>
<dbReference type="PROSITE" id="PS50011">
    <property type="entry name" value="PROTEIN_KINASE_DOM"/>
    <property type="match status" value="1"/>
</dbReference>
<dbReference type="PROSITE" id="PS51285">
    <property type="entry name" value="AGC_KINASE_CTER"/>
    <property type="match status" value="1"/>
</dbReference>
<evidence type="ECO:0000256" key="6">
    <source>
        <dbReference type="ARBA" id="ARBA00022741"/>
    </source>
</evidence>
<evidence type="ECO:0000313" key="17">
    <source>
        <dbReference type="Proteomes" id="UP000247498"/>
    </source>
</evidence>
<reference evidence="16 17" key="1">
    <citation type="journal article" date="2018" name="Sci. Rep.">
        <title>Raphidocelis subcapitata (=Pseudokirchneriella subcapitata) provides an insight into genome evolution and environmental adaptations in the Sphaeropleales.</title>
        <authorList>
            <person name="Suzuki S."/>
            <person name="Yamaguchi H."/>
            <person name="Nakajima N."/>
            <person name="Kawachi M."/>
        </authorList>
    </citation>
    <scope>NUCLEOTIDE SEQUENCE [LARGE SCALE GENOMIC DNA]</scope>
    <source>
        <strain evidence="16 17">NIES-35</strain>
    </source>
</reference>
<feature type="region of interest" description="Disordered" evidence="13">
    <location>
        <begin position="405"/>
        <end position="477"/>
    </location>
</feature>
<accession>A0A2V0NPZ9</accession>
<keyword evidence="6 11" id="KW-0547">Nucleotide-binding</keyword>
<feature type="binding site" evidence="11">
    <location>
        <position position="129"/>
    </location>
    <ligand>
        <name>ATP</name>
        <dbReference type="ChEBI" id="CHEBI:30616"/>
    </ligand>
</feature>
<dbReference type="Gene3D" id="1.10.510.10">
    <property type="entry name" value="Transferase(Phosphotransferase) domain 1"/>
    <property type="match status" value="1"/>
</dbReference>
<gene>
    <name evidence="16" type="ORF">Rsub_00304</name>
</gene>
<dbReference type="SMART" id="SM00220">
    <property type="entry name" value="S_TKc"/>
    <property type="match status" value="1"/>
</dbReference>
<dbReference type="SUPFAM" id="SSF56112">
    <property type="entry name" value="Protein kinase-like (PK-like)"/>
    <property type="match status" value="1"/>
</dbReference>
<feature type="domain" description="Protein kinase" evidence="14">
    <location>
        <begin position="100"/>
        <end position="477"/>
    </location>
</feature>
<dbReference type="GO" id="GO:0106310">
    <property type="term" value="F:protein serine kinase activity"/>
    <property type="evidence" value="ECO:0007669"/>
    <property type="project" value="RHEA"/>
</dbReference>
<dbReference type="InterPro" id="IPR000961">
    <property type="entry name" value="AGC-kinase_C"/>
</dbReference>
<dbReference type="InterPro" id="IPR000719">
    <property type="entry name" value="Prot_kinase_dom"/>
</dbReference>
<dbReference type="PANTHER" id="PTHR22988">
    <property type="entry name" value="MYOTONIC DYSTROPHY S/T KINASE-RELATED"/>
    <property type="match status" value="1"/>
</dbReference>
<dbReference type="PANTHER" id="PTHR22988:SF76">
    <property type="entry name" value="CHROMOSOME UNDETERMINED SCAFFOLD_135, WHOLE GENOME SHOTGUN SEQUENCE"/>
    <property type="match status" value="1"/>
</dbReference>
<dbReference type="SMART" id="SM00133">
    <property type="entry name" value="S_TK_X"/>
    <property type="match status" value="1"/>
</dbReference>
<keyword evidence="5" id="KW-0808">Transferase</keyword>
<dbReference type="FunFam" id="3.30.200.20:FF:000102">
    <property type="entry name" value="Non-specific serine/threonine protein kinase"/>
    <property type="match status" value="1"/>
</dbReference>
<feature type="region of interest" description="Disordered" evidence="13">
    <location>
        <begin position="260"/>
        <end position="282"/>
    </location>
</feature>
<dbReference type="OrthoDB" id="3638488at2759"/>
<dbReference type="EC" id="2.7.11.1" evidence="2"/>
<dbReference type="GO" id="GO:0005524">
    <property type="term" value="F:ATP binding"/>
    <property type="evidence" value="ECO:0007669"/>
    <property type="project" value="UniProtKB-UniRule"/>
</dbReference>
<feature type="region of interest" description="Disordered" evidence="13">
    <location>
        <begin position="1"/>
        <end position="21"/>
    </location>
</feature>
<dbReference type="InterPro" id="IPR059233">
    <property type="entry name" value="MobB_NdrA/B/Cbk1"/>
</dbReference>
<comment type="similarity">
    <text evidence="1">Belongs to the protein kinase superfamily. AGC Ser/Thr protein kinase family.</text>
</comment>
<dbReference type="STRING" id="307507.A0A2V0NPZ9"/>
<comment type="catalytic activity">
    <reaction evidence="9">
        <text>L-threonyl-[protein] + ATP = O-phospho-L-threonyl-[protein] + ADP + H(+)</text>
        <dbReference type="Rhea" id="RHEA:46608"/>
        <dbReference type="Rhea" id="RHEA-COMP:11060"/>
        <dbReference type="Rhea" id="RHEA-COMP:11605"/>
        <dbReference type="ChEBI" id="CHEBI:15378"/>
        <dbReference type="ChEBI" id="CHEBI:30013"/>
        <dbReference type="ChEBI" id="CHEBI:30616"/>
        <dbReference type="ChEBI" id="CHEBI:61977"/>
        <dbReference type="ChEBI" id="CHEBI:456216"/>
        <dbReference type="EC" id="2.7.11.1"/>
    </reaction>
</comment>
<dbReference type="InterPro" id="IPR011009">
    <property type="entry name" value="Kinase-like_dom_sf"/>
</dbReference>
<proteinExistence type="inferred from homology"/>
<dbReference type="InterPro" id="IPR017441">
    <property type="entry name" value="Protein_kinase_ATP_BS"/>
</dbReference>
<name>A0A2V0NPZ9_9CHLO</name>
<dbReference type="GO" id="GO:0005737">
    <property type="term" value="C:cytoplasm"/>
    <property type="evidence" value="ECO:0007669"/>
    <property type="project" value="UniProtKB-ARBA"/>
</dbReference>
<evidence type="ECO:0000256" key="8">
    <source>
        <dbReference type="ARBA" id="ARBA00022840"/>
    </source>
</evidence>
<comment type="catalytic activity">
    <reaction evidence="10">
        <text>L-seryl-[protein] + ATP = O-phospho-L-seryl-[protein] + ADP + H(+)</text>
        <dbReference type="Rhea" id="RHEA:17989"/>
        <dbReference type="Rhea" id="RHEA-COMP:9863"/>
        <dbReference type="Rhea" id="RHEA-COMP:11604"/>
        <dbReference type="ChEBI" id="CHEBI:15378"/>
        <dbReference type="ChEBI" id="CHEBI:29999"/>
        <dbReference type="ChEBI" id="CHEBI:30616"/>
        <dbReference type="ChEBI" id="CHEBI:83421"/>
        <dbReference type="ChEBI" id="CHEBI:456216"/>
        <dbReference type="EC" id="2.7.11.1"/>
    </reaction>
</comment>
<evidence type="ECO:0000313" key="16">
    <source>
        <dbReference type="EMBL" id="GBF87593.1"/>
    </source>
</evidence>
<keyword evidence="4" id="KW-0597">Phosphoprotein</keyword>
<dbReference type="FunCoup" id="A0A2V0NPZ9">
    <property type="interactions" value="1950"/>
</dbReference>
<evidence type="ECO:0000256" key="3">
    <source>
        <dbReference type="ARBA" id="ARBA00022527"/>
    </source>
</evidence>
<keyword evidence="8 11" id="KW-0067">ATP-binding</keyword>
<evidence type="ECO:0000256" key="10">
    <source>
        <dbReference type="ARBA" id="ARBA00048679"/>
    </source>
</evidence>
<evidence type="ECO:0000259" key="14">
    <source>
        <dbReference type="PROSITE" id="PS50011"/>
    </source>
</evidence>
<dbReference type="Pfam" id="PF00069">
    <property type="entry name" value="Pkinase"/>
    <property type="match status" value="2"/>
</dbReference>
<sequence length="477" mass="52201">MEPGGAAAPAGGGAAAGAAGVSLSDDTKRRVAAAKSYIENMYRVQQLNIQERYARRNALQQELVREGMPEDQQRAIMGELEKRESDYMRLQRQRMSADDFEPLTIIGRGAFGEVRIVRERATGKIMAMKKLKKAEMLRRGQVEHVRAERDVLAEVRSPYVVRLFYSFQDGEFLYLVMEYLPGGDVMTLLMRKDILPEEEARFYAAETVLAIESIHAASYIHRDIKPDNLLLDKSGHVRLSDFGLCKPVDVSSLPTLREGEEFTDASGAPPEATASSRPRAEQLEHWQRNRRTLAYSTVGTPDYIAPEVLLKKGYGMECDWWSLGAILYEMVEIKAHPFFAGIQWDTLHAARAPYAPRVDHDLDTQNFERFDEDAAMASPSGAARKWAKADPNFIGYTYKNWEAVHPSGPDGGPSGPGAAAAAPPRRRGAARPSLQQLQSNLEAMSIAGRGGGAGGAGGGAGGGAAGAPTQPQGQQRP</sequence>
<evidence type="ECO:0000256" key="5">
    <source>
        <dbReference type="ARBA" id="ARBA00022679"/>
    </source>
</evidence>
<dbReference type="PROSITE" id="PS00107">
    <property type="entry name" value="PROTEIN_KINASE_ATP"/>
    <property type="match status" value="1"/>
</dbReference>
<evidence type="ECO:0000256" key="12">
    <source>
        <dbReference type="RuleBase" id="RU000304"/>
    </source>
</evidence>
<keyword evidence="7" id="KW-0418">Kinase</keyword>
<dbReference type="Gene3D" id="3.30.200.20">
    <property type="entry name" value="Phosphorylase Kinase, domain 1"/>
    <property type="match status" value="1"/>
</dbReference>
<feature type="domain" description="AGC-kinase C-terminal" evidence="15">
    <location>
        <begin position="340"/>
        <end position="408"/>
    </location>
</feature>
<evidence type="ECO:0000259" key="15">
    <source>
        <dbReference type="PROSITE" id="PS51285"/>
    </source>
</evidence>
<dbReference type="FunFam" id="1.10.510.10:FF:000024">
    <property type="entry name" value="Probable serine/threonine-protein kinase cot-1"/>
    <property type="match status" value="1"/>
</dbReference>
<keyword evidence="17" id="KW-1185">Reference proteome</keyword>
<evidence type="ECO:0000256" key="7">
    <source>
        <dbReference type="ARBA" id="ARBA00022777"/>
    </source>
</evidence>
<evidence type="ECO:0000256" key="2">
    <source>
        <dbReference type="ARBA" id="ARBA00012513"/>
    </source>
</evidence>
<dbReference type="PROSITE" id="PS00108">
    <property type="entry name" value="PROTEIN_KINASE_ST"/>
    <property type="match status" value="1"/>
</dbReference>
<keyword evidence="3 12" id="KW-0723">Serine/threonine-protein kinase</keyword>
<evidence type="ECO:0000256" key="1">
    <source>
        <dbReference type="ARBA" id="ARBA00009903"/>
    </source>
</evidence>
<dbReference type="Proteomes" id="UP000247498">
    <property type="component" value="Unassembled WGS sequence"/>
</dbReference>
<dbReference type="GO" id="GO:0007010">
    <property type="term" value="P:cytoskeleton organization"/>
    <property type="evidence" value="ECO:0007669"/>
    <property type="project" value="UniProtKB-ARBA"/>
</dbReference>
<comment type="caution">
    <text evidence="16">The sequence shown here is derived from an EMBL/GenBank/DDBJ whole genome shotgun (WGS) entry which is preliminary data.</text>
</comment>
<evidence type="ECO:0000256" key="9">
    <source>
        <dbReference type="ARBA" id="ARBA00047899"/>
    </source>
</evidence>